<evidence type="ECO:0000313" key="5">
    <source>
        <dbReference type="Proteomes" id="UP000015779"/>
    </source>
</evidence>
<evidence type="ECO:0000313" key="4">
    <source>
        <dbReference type="EMBL" id="EPI53304.1"/>
    </source>
</evidence>
<dbReference type="InterPro" id="IPR003812">
    <property type="entry name" value="Fido"/>
</dbReference>
<dbReference type="EMBL" id="ATJN01000008">
    <property type="protein sequence ID" value="EPI53304.1"/>
    <property type="molecule type" value="Genomic_DNA"/>
</dbReference>
<dbReference type="HOGENOM" id="CLU_051003_0_0_11"/>
<dbReference type="PATRIC" id="fig|1261062.4.peg.161"/>
<evidence type="ECO:0000256" key="1">
    <source>
        <dbReference type="PIRSR" id="PIRSR640198-1"/>
    </source>
</evidence>
<gene>
    <name evidence="4" type="ORF">HMPREF1577_00176</name>
</gene>
<proteinExistence type="predicted"/>
<feature type="active site" evidence="1">
    <location>
        <position position="254"/>
    </location>
</feature>
<organism evidence="4 5">
    <name type="scientific">Gardnerella pickettii JCP8017A</name>
    <dbReference type="NCBI Taxonomy" id="1261062"/>
    <lineage>
        <taxon>Bacteria</taxon>
        <taxon>Bacillati</taxon>
        <taxon>Actinomycetota</taxon>
        <taxon>Actinomycetes</taxon>
        <taxon>Bifidobacteriales</taxon>
        <taxon>Bifidobacteriaceae</taxon>
        <taxon>Gardnerella</taxon>
        <taxon>Gardnerella pickettii</taxon>
    </lineage>
</organism>
<dbReference type="InterPro" id="IPR040198">
    <property type="entry name" value="Fido_containing"/>
</dbReference>
<dbReference type="GO" id="GO:0005524">
    <property type="term" value="F:ATP binding"/>
    <property type="evidence" value="ECO:0007669"/>
    <property type="project" value="UniProtKB-KW"/>
</dbReference>
<feature type="binding site" evidence="2">
    <location>
        <begin position="258"/>
        <end position="265"/>
    </location>
    <ligand>
        <name>ATP</name>
        <dbReference type="ChEBI" id="CHEBI:30616"/>
    </ligand>
</feature>
<feature type="domain" description="Fido" evidence="3">
    <location>
        <begin position="168"/>
        <end position="317"/>
    </location>
</feature>
<protein>
    <submittedName>
        <fullName evidence="4">Fic family protein</fullName>
    </submittedName>
</protein>
<evidence type="ECO:0000259" key="3">
    <source>
        <dbReference type="PROSITE" id="PS51459"/>
    </source>
</evidence>
<dbReference type="Gene3D" id="1.10.3290.10">
    <property type="entry name" value="Fido-like domain"/>
    <property type="match status" value="1"/>
</dbReference>
<dbReference type="Pfam" id="PF02661">
    <property type="entry name" value="Fic"/>
    <property type="match status" value="1"/>
</dbReference>
<dbReference type="SUPFAM" id="SSF140931">
    <property type="entry name" value="Fic-like"/>
    <property type="match status" value="1"/>
</dbReference>
<feature type="binding site" evidence="2">
    <location>
        <begin position="295"/>
        <end position="296"/>
    </location>
    <ligand>
        <name>ATP</name>
        <dbReference type="ChEBI" id="CHEBI:30616"/>
    </ligand>
</feature>
<dbReference type="Proteomes" id="UP000015779">
    <property type="component" value="Unassembled WGS sequence"/>
</dbReference>
<evidence type="ECO:0000256" key="2">
    <source>
        <dbReference type="PIRSR" id="PIRSR640198-2"/>
    </source>
</evidence>
<comment type="caution">
    <text evidence="4">The sequence shown here is derived from an EMBL/GenBank/DDBJ whole genome shotgun (WGS) entry which is preliminary data.</text>
</comment>
<dbReference type="AlphaFoldDB" id="T2PPE9"/>
<dbReference type="InterPro" id="IPR036597">
    <property type="entry name" value="Fido-like_dom_sf"/>
</dbReference>
<keyword evidence="2" id="KW-0547">Nucleotide-binding</keyword>
<dbReference type="PANTHER" id="PTHR13504">
    <property type="entry name" value="FIDO DOMAIN-CONTAINING PROTEIN DDB_G0283145"/>
    <property type="match status" value="1"/>
</dbReference>
<dbReference type="PROSITE" id="PS51459">
    <property type="entry name" value="FIDO"/>
    <property type="match status" value="1"/>
</dbReference>
<sequence length="436" mass="49357">MDYKTIRKIVAMSKSNAKPCCIAEEEYRLRIDNPVTYRSGIVFDAHEIFAMCVTDLVTHMNDIAYAEKAVEKAWSRLPRFAQREYLMQLIAKEVQNTNIIEGVHSTRKELSKALAAASEQNKHTRFSEFTKLFLELADSKEKSVAESVADLNVKSVADSNKNGTSIPQTLQDIRKIYNSIMQGELEANNIPDGEIFRSGKVSIRDAANNVVHDGDATEAEIQDHLTQMLSLMNSNKVPTLIKACMCHYAFESVHPFYDGNGRTGRFLLALQLHEQLSMPTILSLSSVIYAEKSGYYAAFSKAQELFNCNDLTMFCCTMLKYIKKAQNEVFNNIILQLKQIIYCMNKLFEFSKKTAISKVQYEVMTILLQNKLFSYNPTPMTRKQLSEYVGNAIAEQVGERKIVSALNGLIELGMVDSIGERPIRYELSKKANEMFA</sequence>
<dbReference type="PANTHER" id="PTHR13504:SF40">
    <property type="entry name" value="FIDO DOMAIN-CONTAINING PROTEIN"/>
    <property type="match status" value="1"/>
</dbReference>
<dbReference type="RefSeq" id="WP_020757703.1">
    <property type="nucleotide sequence ID" value="NZ_KE347784.1"/>
</dbReference>
<accession>T2PPE9</accession>
<name>T2PPE9_9BIFI</name>
<keyword evidence="2" id="KW-0067">ATP-binding</keyword>
<reference evidence="4 5" key="1">
    <citation type="submission" date="2013-06" db="EMBL/GenBank/DDBJ databases">
        <authorList>
            <person name="Weinstock G."/>
            <person name="Sodergren E."/>
            <person name="Lobos E.A."/>
            <person name="Fulton L."/>
            <person name="Fulton R."/>
            <person name="Courtney L."/>
            <person name="Fronick C."/>
            <person name="O'Laughlin M."/>
            <person name="Godfrey J."/>
            <person name="Wilson R.M."/>
            <person name="Miner T."/>
            <person name="Farmer C."/>
            <person name="Delehaunty K."/>
            <person name="Cordes M."/>
            <person name="Minx P."/>
            <person name="Tomlinson C."/>
            <person name="Chen J."/>
            <person name="Wollam A."/>
            <person name="Pepin K.H."/>
            <person name="Bhonagiri V."/>
            <person name="Zhang X."/>
            <person name="Warren W."/>
            <person name="Mitreva M."/>
            <person name="Mardis E.R."/>
            <person name="Wilson R.K."/>
        </authorList>
    </citation>
    <scope>NUCLEOTIDE SEQUENCE [LARGE SCALE GENOMIC DNA]</scope>
    <source>
        <strain evidence="4 5">JCP8017A</strain>
    </source>
</reference>